<protein>
    <submittedName>
        <fullName evidence="1">Bdr family repetitive protein</fullName>
    </submittedName>
</protein>
<organism evidence="1 2">
    <name type="scientific">Borreliella americana</name>
    <dbReference type="NCBI Taxonomy" id="478807"/>
    <lineage>
        <taxon>Bacteria</taxon>
        <taxon>Pseudomonadati</taxon>
        <taxon>Spirochaetota</taxon>
        <taxon>Spirochaetia</taxon>
        <taxon>Spirochaetales</taxon>
        <taxon>Borreliaceae</taxon>
        <taxon>Borreliella</taxon>
    </lineage>
</organism>
<evidence type="ECO:0000313" key="1">
    <source>
        <dbReference type="EMBL" id="XOU08994.1"/>
    </source>
</evidence>
<evidence type="ECO:0000313" key="2">
    <source>
        <dbReference type="Proteomes" id="UP001305925"/>
    </source>
</evidence>
<reference evidence="1" key="1">
    <citation type="submission" date="2024-11" db="EMBL/GenBank/DDBJ databases">
        <title>Sequencing of Borrelia variable plasmids from multiple Borrelia sensu lato isolates.</title>
        <authorList>
            <person name="Mongodin E.F."/>
            <person name="Rudenko N."/>
            <person name="Fraser C.M."/>
            <person name="Schutzer S."/>
            <person name="Luft B."/>
            <person name="Morgan R."/>
            <person name="Casjens S."/>
            <person name="Qiu W."/>
        </authorList>
    </citation>
    <scope>NUCLEOTIDE SEQUENCE</scope>
    <source>
        <strain evidence="1">SCW30h</strain>
    </source>
</reference>
<sequence>MNNLAYKTYNIESIKNEFLNIGFSEEAIDFVFLHNDNYNFELLKEKLIDLERNLLKDISNLDTKIDTVEKNLNIKIDNVEKNLQKDMSSLNTKIDNVEKNLNLKINNLDIKIDNVEKNIQKDISTLNVKINYIRNELNTKIDTVEKNLNTKIDSVNTKIDSVNTKIDNVNSRIDSVKSELTNKIENEVKNLRKDLNMGNRLIHFMIIASTIFGPFIHSFLLQYLQGVK</sequence>
<proteinExistence type="predicted"/>
<keyword evidence="1" id="KW-0614">Plasmid</keyword>
<dbReference type="Proteomes" id="UP001305925">
    <property type="component" value="Plasmid cp32-12"/>
</dbReference>
<dbReference type="EMBL" id="CP179255">
    <property type="protein sequence ID" value="XOU08994.1"/>
    <property type="molecule type" value="Genomic_DNA"/>
</dbReference>
<keyword evidence="2" id="KW-1185">Reference proteome</keyword>
<geneLocation type="plasmid" evidence="1 2">
    <name>cp32-12</name>
</geneLocation>
<name>A0ACD5G601_9SPIR</name>
<accession>A0ACD5G601</accession>
<gene>
    <name evidence="1" type="primary">bdr</name>
    <name evidence="1" type="ORF">QIA00_05570</name>
</gene>